<gene>
    <name evidence="1" type="ORF">XENORESO_005736</name>
</gene>
<dbReference type="Proteomes" id="UP001444071">
    <property type="component" value="Unassembled WGS sequence"/>
</dbReference>
<reference evidence="1 2" key="1">
    <citation type="submission" date="2021-06" db="EMBL/GenBank/DDBJ databases">
        <authorList>
            <person name="Palmer J.M."/>
        </authorList>
    </citation>
    <scope>NUCLEOTIDE SEQUENCE [LARGE SCALE GENOMIC DNA]</scope>
    <source>
        <strain evidence="1 2">XR_2019</strain>
        <tissue evidence="1">Muscle</tissue>
    </source>
</reference>
<organism evidence="1 2">
    <name type="scientific">Xenotaenia resolanae</name>
    <dbReference type="NCBI Taxonomy" id="208358"/>
    <lineage>
        <taxon>Eukaryota</taxon>
        <taxon>Metazoa</taxon>
        <taxon>Chordata</taxon>
        <taxon>Craniata</taxon>
        <taxon>Vertebrata</taxon>
        <taxon>Euteleostomi</taxon>
        <taxon>Actinopterygii</taxon>
        <taxon>Neopterygii</taxon>
        <taxon>Teleostei</taxon>
        <taxon>Neoteleostei</taxon>
        <taxon>Acanthomorphata</taxon>
        <taxon>Ovalentaria</taxon>
        <taxon>Atherinomorphae</taxon>
        <taxon>Cyprinodontiformes</taxon>
        <taxon>Goodeidae</taxon>
        <taxon>Xenotaenia</taxon>
    </lineage>
</organism>
<name>A0ABV0WR18_9TELE</name>
<sequence length="113" mass="13671">MMATALLWRTPSFQLTLTQDEDDEESFRPVAEEQERKISEAIAIKIRNFDCKCYRRRKETFSLWTQSCSCKLSPEFMYNIRMLQHISSKLLQFFLDFYNFDIIGRLRLHSFRI</sequence>
<evidence type="ECO:0000313" key="1">
    <source>
        <dbReference type="EMBL" id="MEQ2271539.1"/>
    </source>
</evidence>
<proteinExistence type="predicted"/>
<keyword evidence="2" id="KW-1185">Reference proteome</keyword>
<dbReference type="EMBL" id="JAHRIM010062090">
    <property type="protein sequence ID" value="MEQ2271539.1"/>
    <property type="molecule type" value="Genomic_DNA"/>
</dbReference>
<comment type="caution">
    <text evidence="1">The sequence shown here is derived from an EMBL/GenBank/DDBJ whole genome shotgun (WGS) entry which is preliminary data.</text>
</comment>
<evidence type="ECO:0000313" key="2">
    <source>
        <dbReference type="Proteomes" id="UP001444071"/>
    </source>
</evidence>
<protein>
    <submittedName>
        <fullName evidence="1">Uncharacterized protein</fullName>
    </submittedName>
</protein>
<accession>A0ABV0WR18</accession>